<keyword evidence="2" id="KW-1185">Reference proteome</keyword>
<dbReference type="Proteomes" id="UP000294547">
    <property type="component" value="Unassembled WGS sequence"/>
</dbReference>
<protein>
    <submittedName>
        <fullName evidence="1">Uncharacterized protein</fullName>
    </submittedName>
</protein>
<gene>
    <name evidence="1" type="ORF">EDD54_1084</name>
</gene>
<comment type="caution">
    <text evidence="1">The sequence shown here is derived from an EMBL/GenBank/DDBJ whole genome shotgun (WGS) entry which is preliminary data.</text>
</comment>
<dbReference type="RefSeq" id="WP_126535858.1">
    <property type="nucleotide sequence ID" value="NZ_BSPM01000008.1"/>
</dbReference>
<dbReference type="AlphaFoldDB" id="A0A4R6RME7"/>
<organism evidence="1 2">
    <name type="scientific">Oharaeibacter diazotrophicus</name>
    <dbReference type="NCBI Taxonomy" id="1920512"/>
    <lineage>
        <taxon>Bacteria</taxon>
        <taxon>Pseudomonadati</taxon>
        <taxon>Pseudomonadota</taxon>
        <taxon>Alphaproteobacteria</taxon>
        <taxon>Hyphomicrobiales</taxon>
        <taxon>Pleomorphomonadaceae</taxon>
        <taxon>Oharaeibacter</taxon>
    </lineage>
</organism>
<evidence type="ECO:0000313" key="2">
    <source>
        <dbReference type="Proteomes" id="UP000294547"/>
    </source>
</evidence>
<sequence length="101" mass="11707">MEIEILVEKLDAEWADGGFFALVRDGLFDVRRGDRVLEILRAIDITENDDVPSRLLSLIWFMPSFLEWQVDRVRERGGDTDAYRRFIAEVHNTLENSIGVP</sequence>
<dbReference type="OrthoDB" id="964829at2"/>
<evidence type="ECO:0000313" key="1">
    <source>
        <dbReference type="EMBL" id="TDP87197.1"/>
    </source>
</evidence>
<accession>A0A4R6RME7</accession>
<reference evidence="1 2" key="1">
    <citation type="submission" date="2019-03" db="EMBL/GenBank/DDBJ databases">
        <title>Genomic Encyclopedia of Type Strains, Phase IV (KMG-IV): sequencing the most valuable type-strain genomes for metagenomic binning, comparative biology and taxonomic classification.</title>
        <authorList>
            <person name="Goeker M."/>
        </authorList>
    </citation>
    <scope>NUCLEOTIDE SEQUENCE [LARGE SCALE GENOMIC DNA]</scope>
    <source>
        <strain evidence="1 2">DSM 102969</strain>
    </source>
</reference>
<dbReference type="EMBL" id="SNXY01000006">
    <property type="protein sequence ID" value="TDP87197.1"/>
    <property type="molecule type" value="Genomic_DNA"/>
</dbReference>
<name>A0A4R6RME7_9HYPH</name>
<proteinExistence type="predicted"/>